<reference evidence="10 11" key="1">
    <citation type="journal article" date="2017" name="BMC Genomics">
        <title>Chromosome level assembly and secondary metabolite potential of the parasitic fungus Cordyceps militaris.</title>
        <authorList>
            <person name="Kramer G.J."/>
            <person name="Nodwell J.R."/>
        </authorList>
    </citation>
    <scope>NUCLEOTIDE SEQUENCE [LARGE SCALE GENOMIC DNA]</scope>
    <source>
        <strain evidence="10 11">ATCC 34164</strain>
    </source>
</reference>
<feature type="compositionally biased region" description="Polar residues" evidence="7">
    <location>
        <begin position="36"/>
        <end position="45"/>
    </location>
</feature>
<dbReference type="GO" id="GO:0032977">
    <property type="term" value="F:membrane insertase activity"/>
    <property type="evidence" value="ECO:0007669"/>
    <property type="project" value="InterPro"/>
</dbReference>
<dbReference type="VEuPathDB" id="FungiDB:A9K55_007080"/>
<sequence length="708" mass="75042">MSKSFPRRPQQPVIAPPIALNILASSARESAANSSQTPENNNSPPDMSLDDPLAESGVTMRSDSEQYSPDGADDELSTSPASTSSSPVILYRPPTVWSLLRGTAINILLPFINGMMLGFGELFAHEAAFRLGWGGTKVFPLTRRGTHSIGPGVEVREKRRVPGVSLSDVSSLDMIPSRGIARSLPSGITSGPSISRLSGRTFATRSIPSRRNAAIFSGHGMRARLFPVGTGAAAPIALGSVAASRNLSLWGWGGGSKTSEQAAEEANRAATAAAAEQQHAASSATDAATDNISAAPSLTEPTTAAQPPPLAGSDLSDFGGTSGLSAADLLDLSPNEPGYLQALGLDNGWGPTTVMQWVLEHVHLSMGLGWGASIVASAFALRAAMLVPHILQMRNGGRVAHMQADPRAVEMNRLTKESLADGVNGMEKRQQAKVLADLLKKEYGVNNWNLLWLVVQFPFTIGLFKLVRQMGNLPVPGMEEAGFMWFTDLTVRDPLFILPALATGVMIMSLQIGQKYMAEAQKKMMKPMAWALGGIGFVFTSFLTAGVNVMGLAFASATLLTSLILETPVLRRKFGLLMGPPPSAASAVKAAAPPSATAAAASSSIPAHIPKGIRYEAPRRAGGAAPAAARTTTAEEVVKPLTLAERLNNSLSDAKQGMSQQLGSFGGRMAATDAEKAERNRKELMKKLEDKRQQQERDEFSRKYKGKK</sequence>
<evidence type="ECO:0000256" key="3">
    <source>
        <dbReference type="ARBA" id="ARBA00022692"/>
    </source>
</evidence>
<dbReference type="Pfam" id="PF02096">
    <property type="entry name" value="60KD_IMP"/>
    <property type="match status" value="1"/>
</dbReference>
<dbReference type="OrthoDB" id="2148490at2759"/>
<dbReference type="InterPro" id="IPR001708">
    <property type="entry name" value="YidC/ALB3/OXA1/COX18"/>
</dbReference>
<dbReference type="Proteomes" id="UP000323067">
    <property type="component" value="Chromosome vii"/>
</dbReference>
<comment type="similarity">
    <text evidence="2 6">Belongs to the OXA1/ALB3/YidC family.</text>
</comment>
<dbReference type="PANTHER" id="PTHR12428:SF65">
    <property type="entry name" value="CYTOCHROME C OXIDASE ASSEMBLY PROTEIN COX18, MITOCHONDRIAL"/>
    <property type="match status" value="1"/>
</dbReference>
<feature type="compositionally biased region" description="Low complexity" evidence="7">
    <location>
        <begin position="77"/>
        <end position="86"/>
    </location>
</feature>
<organism evidence="10 11">
    <name type="scientific">Cordyceps militaris</name>
    <name type="common">Caterpillar fungus</name>
    <name type="synonym">Clavaria militaris</name>
    <dbReference type="NCBI Taxonomy" id="73501"/>
    <lineage>
        <taxon>Eukaryota</taxon>
        <taxon>Fungi</taxon>
        <taxon>Dikarya</taxon>
        <taxon>Ascomycota</taxon>
        <taxon>Pezizomycotina</taxon>
        <taxon>Sordariomycetes</taxon>
        <taxon>Hypocreomycetidae</taxon>
        <taxon>Hypocreales</taxon>
        <taxon>Cordycipitaceae</taxon>
        <taxon>Cordyceps</taxon>
    </lineage>
</organism>
<evidence type="ECO:0000313" key="11">
    <source>
        <dbReference type="Proteomes" id="UP000323067"/>
    </source>
</evidence>
<keyword evidence="4 8" id="KW-1133">Transmembrane helix</keyword>
<proteinExistence type="inferred from homology"/>
<feature type="compositionally biased region" description="Low complexity" evidence="7">
    <location>
        <begin position="268"/>
        <end position="288"/>
    </location>
</feature>
<evidence type="ECO:0000256" key="2">
    <source>
        <dbReference type="ARBA" id="ARBA00009877"/>
    </source>
</evidence>
<dbReference type="PANTHER" id="PTHR12428">
    <property type="entry name" value="OXA1"/>
    <property type="match status" value="1"/>
</dbReference>
<feature type="transmembrane region" description="Helical" evidence="8">
    <location>
        <begin position="494"/>
        <end position="512"/>
    </location>
</feature>
<feature type="compositionally biased region" description="Polar residues" evidence="7">
    <location>
        <begin position="652"/>
        <end position="663"/>
    </location>
</feature>
<accession>A0A2H4SEP0</accession>
<dbReference type="EMBL" id="CP023324">
    <property type="protein sequence ID" value="ATY61563.1"/>
    <property type="molecule type" value="Genomic_DNA"/>
</dbReference>
<evidence type="ECO:0000256" key="8">
    <source>
        <dbReference type="SAM" id="Phobius"/>
    </source>
</evidence>
<keyword evidence="3 6" id="KW-0812">Transmembrane</keyword>
<evidence type="ECO:0000256" key="5">
    <source>
        <dbReference type="ARBA" id="ARBA00023136"/>
    </source>
</evidence>
<dbReference type="VEuPathDB" id="FungiDB:CCM_07944"/>
<keyword evidence="5 8" id="KW-0472">Membrane</keyword>
<name>A0A2H4SEP0_CORMI</name>
<gene>
    <name evidence="10" type="ORF">A9K55_007080</name>
</gene>
<evidence type="ECO:0000256" key="4">
    <source>
        <dbReference type="ARBA" id="ARBA00022989"/>
    </source>
</evidence>
<evidence type="ECO:0000256" key="1">
    <source>
        <dbReference type="ARBA" id="ARBA00004141"/>
    </source>
</evidence>
<feature type="compositionally biased region" description="Basic and acidic residues" evidence="7">
    <location>
        <begin position="673"/>
        <end position="702"/>
    </location>
</feature>
<evidence type="ECO:0000313" key="10">
    <source>
        <dbReference type="EMBL" id="ATY61563.1"/>
    </source>
</evidence>
<dbReference type="GO" id="GO:0005743">
    <property type="term" value="C:mitochondrial inner membrane"/>
    <property type="evidence" value="ECO:0007669"/>
    <property type="project" value="TreeGrafter"/>
</dbReference>
<evidence type="ECO:0000256" key="7">
    <source>
        <dbReference type="SAM" id="MobiDB-lite"/>
    </source>
</evidence>
<dbReference type="GO" id="GO:0032979">
    <property type="term" value="P:protein insertion into mitochondrial inner membrane from matrix"/>
    <property type="evidence" value="ECO:0007669"/>
    <property type="project" value="TreeGrafter"/>
</dbReference>
<feature type="compositionally biased region" description="Low complexity" evidence="7">
    <location>
        <begin position="25"/>
        <end position="35"/>
    </location>
</feature>
<feature type="transmembrane region" description="Helical" evidence="8">
    <location>
        <begin position="524"/>
        <end position="543"/>
    </location>
</feature>
<feature type="transmembrane region" description="Helical" evidence="8">
    <location>
        <begin position="368"/>
        <end position="391"/>
    </location>
</feature>
<dbReference type="AlphaFoldDB" id="A0A2H4SEP0"/>
<feature type="transmembrane region" description="Helical" evidence="8">
    <location>
        <begin position="450"/>
        <end position="467"/>
    </location>
</feature>
<feature type="region of interest" description="Disordered" evidence="7">
    <location>
        <begin position="254"/>
        <end position="288"/>
    </location>
</feature>
<dbReference type="CDD" id="cd20069">
    <property type="entry name" value="5TM_Oxa1-like"/>
    <property type="match status" value="1"/>
</dbReference>
<dbReference type="InterPro" id="IPR028055">
    <property type="entry name" value="YidC/Oxa/ALB_C"/>
</dbReference>
<dbReference type="GO" id="GO:0005741">
    <property type="term" value="C:mitochondrial outer membrane"/>
    <property type="evidence" value="ECO:0007669"/>
    <property type="project" value="InterPro"/>
</dbReference>
<dbReference type="VEuPathDB" id="FungiDB:CCM_07945"/>
<protein>
    <submittedName>
        <fullName evidence="10">Mitochondrial export translocase</fullName>
    </submittedName>
</protein>
<feature type="region of interest" description="Disordered" evidence="7">
    <location>
        <begin position="298"/>
        <end position="317"/>
    </location>
</feature>
<dbReference type="Pfam" id="PF08219">
    <property type="entry name" value="TOM13"/>
    <property type="match status" value="1"/>
</dbReference>
<dbReference type="InterPro" id="IPR013262">
    <property type="entry name" value="OMP_MIM1/TOM13_mt"/>
</dbReference>
<feature type="region of interest" description="Disordered" evidence="7">
    <location>
        <begin position="25"/>
        <end position="86"/>
    </location>
</feature>
<feature type="domain" description="Membrane insertase YidC/Oxa/ALB C-terminal" evidence="9">
    <location>
        <begin position="370"/>
        <end position="549"/>
    </location>
</feature>
<comment type="subcellular location">
    <subcellularLocation>
        <location evidence="1 6">Membrane</location>
        <topology evidence="1 6">Multi-pass membrane protein</topology>
    </subcellularLocation>
</comment>
<evidence type="ECO:0000256" key="6">
    <source>
        <dbReference type="RuleBase" id="RU003945"/>
    </source>
</evidence>
<feature type="region of interest" description="Disordered" evidence="7">
    <location>
        <begin position="652"/>
        <end position="708"/>
    </location>
</feature>
<evidence type="ECO:0000259" key="9">
    <source>
        <dbReference type="Pfam" id="PF02096"/>
    </source>
</evidence>